<evidence type="ECO:0000256" key="1">
    <source>
        <dbReference type="ARBA" id="ARBA00004651"/>
    </source>
</evidence>
<dbReference type="PANTHER" id="PTHR33908:SF3">
    <property type="entry name" value="UNDECAPRENYL PHOSPHATE-ALPHA-4-AMINO-4-DEOXY-L-ARABINOSE ARABINOSYL TRANSFERASE"/>
    <property type="match status" value="1"/>
</dbReference>
<dbReference type="RefSeq" id="WP_248343539.1">
    <property type="nucleotide sequence ID" value="NZ_AP025592.1"/>
</dbReference>
<evidence type="ECO:0000256" key="2">
    <source>
        <dbReference type="ARBA" id="ARBA00022475"/>
    </source>
</evidence>
<feature type="transmembrane region" description="Helical" evidence="8">
    <location>
        <begin position="201"/>
        <end position="220"/>
    </location>
</feature>
<feature type="transmembrane region" description="Helical" evidence="8">
    <location>
        <begin position="379"/>
        <end position="398"/>
    </location>
</feature>
<feature type="transmembrane region" description="Helical" evidence="8">
    <location>
        <begin position="249"/>
        <end position="268"/>
    </location>
</feature>
<comment type="subcellular location">
    <subcellularLocation>
        <location evidence="1">Cell membrane</location>
        <topology evidence="1">Multi-pass membrane protein</topology>
    </subcellularLocation>
</comment>
<feature type="transmembrane region" description="Helical" evidence="8">
    <location>
        <begin position="325"/>
        <end position="345"/>
    </location>
</feature>
<reference evidence="12" key="1">
    <citation type="journal article" date="2022" name="Int. J. Syst. Evol. Microbiol.">
        <title>Anaeromyxobacter oryzae sp. nov., Anaeromyxobacter diazotrophicus sp. nov. and Anaeromyxobacter paludicola sp. nov., isolated from paddy soils.</title>
        <authorList>
            <person name="Itoh H."/>
            <person name="Xu Z."/>
            <person name="Mise K."/>
            <person name="Masuda Y."/>
            <person name="Ushijima N."/>
            <person name="Hayakawa C."/>
            <person name="Shiratori Y."/>
            <person name="Senoo K."/>
        </authorList>
    </citation>
    <scope>NUCLEOTIDE SEQUENCE [LARGE SCALE GENOMIC DNA]</scope>
    <source>
        <strain evidence="12">Red630</strain>
    </source>
</reference>
<dbReference type="Pfam" id="PF13231">
    <property type="entry name" value="PMT_2"/>
    <property type="match status" value="1"/>
</dbReference>
<sequence length="510" mass="54322">MRRLAILIFLGLLYLPALGASESGTHPDESYYLAISAEMDREGAWLTPTMDGAPFWYKPPLLYWAERLTYGAFGRDFFAARLPAALCAVALALATGALARRLYGERAALPATLLTATTFGFLKFGRMAMMDAPMALALAVAALGAWRASEEERPRQLLLCGLGAAMATLLKGPVGAVLVLLVAGGFLALRRPRLLASRHTLLAFLLGAAVALPWYVLSLLRHGHRFWQFFVVEQNVDRFRHAWTWSGEATLLVGFLVYLLPWTFLFLGALPAPRRLREPAVLLPALWVAAVLLLFTVPSLKWPHYGLACSPAAILLACRAPPPRWARVATGIVLAGMGVVLLLALRFPLPAAGRLGAVLAAAGLLAGAAAALRGSVSLGAALGGLGLAAVAGLVVPAVNPPALPPGARDALDGREVWFYGPPPPGVFTLALGRPVHKAWGAQAAADVLSAGGVVIATEPHLREIPFRGEARELLRWRHLPGYLPAGAVLAAWRAGDPTPLFEPMVAVTRR</sequence>
<evidence type="ECO:0000256" key="9">
    <source>
        <dbReference type="SAM" id="SignalP"/>
    </source>
</evidence>
<accession>A0ABN6N4Q8</accession>
<keyword evidence="9" id="KW-0732">Signal</keyword>
<evidence type="ECO:0000256" key="5">
    <source>
        <dbReference type="ARBA" id="ARBA00022692"/>
    </source>
</evidence>
<keyword evidence="3" id="KW-0328">Glycosyltransferase</keyword>
<organism evidence="11 12">
    <name type="scientific">Anaeromyxobacter paludicola</name>
    <dbReference type="NCBI Taxonomy" id="2918171"/>
    <lineage>
        <taxon>Bacteria</taxon>
        <taxon>Pseudomonadati</taxon>
        <taxon>Myxococcota</taxon>
        <taxon>Myxococcia</taxon>
        <taxon>Myxococcales</taxon>
        <taxon>Cystobacterineae</taxon>
        <taxon>Anaeromyxobacteraceae</taxon>
        <taxon>Anaeromyxobacter</taxon>
    </lineage>
</organism>
<feature type="transmembrane region" description="Helical" evidence="8">
    <location>
        <begin position="169"/>
        <end position="189"/>
    </location>
</feature>
<keyword evidence="5 8" id="KW-0812">Transmembrane</keyword>
<keyword evidence="2" id="KW-1003">Cell membrane</keyword>
<keyword evidence="7 8" id="KW-0472">Membrane</keyword>
<feature type="transmembrane region" description="Helical" evidence="8">
    <location>
        <begin position="280"/>
        <end position="296"/>
    </location>
</feature>
<evidence type="ECO:0000256" key="7">
    <source>
        <dbReference type="ARBA" id="ARBA00023136"/>
    </source>
</evidence>
<evidence type="ECO:0000313" key="12">
    <source>
        <dbReference type="Proteomes" id="UP001162734"/>
    </source>
</evidence>
<keyword evidence="6 8" id="KW-1133">Transmembrane helix</keyword>
<dbReference type="Proteomes" id="UP001162734">
    <property type="component" value="Chromosome"/>
</dbReference>
<feature type="transmembrane region" description="Helical" evidence="8">
    <location>
        <begin position="78"/>
        <end position="99"/>
    </location>
</feature>
<dbReference type="EMBL" id="AP025592">
    <property type="protein sequence ID" value="BDG06959.1"/>
    <property type="molecule type" value="Genomic_DNA"/>
</dbReference>
<dbReference type="InterPro" id="IPR038731">
    <property type="entry name" value="RgtA/B/C-like"/>
</dbReference>
<evidence type="ECO:0000256" key="4">
    <source>
        <dbReference type="ARBA" id="ARBA00022679"/>
    </source>
</evidence>
<feature type="chain" id="PRO_5047395502" description="Glycosyltransferase RgtA/B/C/D-like domain-containing protein" evidence="9">
    <location>
        <begin position="20"/>
        <end position="510"/>
    </location>
</feature>
<evidence type="ECO:0000256" key="3">
    <source>
        <dbReference type="ARBA" id="ARBA00022676"/>
    </source>
</evidence>
<evidence type="ECO:0000313" key="11">
    <source>
        <dbReference type="EMBL" id="BDG06959.1"/>
    </source>
</evidence>
<evidence type="ECO:0000256" key="6">
    <source>
        <dbReference type="ARBA" id="ARBA00022989"/>
    </source>
</evidence>
<protein>
    <recommendedName>
        <fullName evidence="10">Glycosyltransferase RgtA/B/C/D-like domain-containing protein</fullName>
    </recommendedName>
</protein>
<evidence type="ECO:0000259" key="10">
    <source>
        <dbReference type="Pfam" id="PF13231"/>
    </source>
</evidence>
<name>A0ABN6N4Q8_9BACT</name>
<dbReference type="PANTHER" id="PTHR33908">
    <property type="entry name" value="MANNOSYLTRANSFERASE YKCB-RELATED"/>
    <property type="match status" value="1"/>
</dbReference>
<feature type="domain" description="Glycosyltransferase RgtA/B/C/D-like" evidence="10">
    <location>
        <begin position="58"/>
        <end position="215"/>
    </location>
</feature>
<dbReference type="InterPro" id="IPR050297">
    <property type="entry name" value="LipidA_mod_glycosyltrf_83"/>
</dbReference>
<feature type="signal peptide" evidence="9">
    <location>
        <begin position="1"/>
        <end position="19"/>
    </location>
</feature>
<keyword evidence="4" id="KW-0808">Transferase</keyword>
<feature type="transmembrane region" description="Helical" evidence="8">
    <location>
        <begin position="351"/>
        <end position="372"/>
    </location>
</feature>
<gene>
    <name evidence="11" type="ORF">AMPC_00720</name>
</gene>
<feature type="transmembrane region" description="Helical" evidence="8">
    <location>
        <begin position="132"/>
        <end position="149"/>
    </location>
</feature>
<proteinExistence type="predicted"/>
<evidence type="ECO:0000256" key="8">
    <source>
        <dbReference type="SAM" id="Phobius"/>
    </source>
</evidence>
<keyword evidence="12" id="KW-1185">Reference proteome</keyword>